<keyword evidence="4" id="KW-0520">NAD</keyword>
<dbReference type="InterPro" id="IPR013149">
    <property type="entry name" value="ADH-like_C"/>
</dbReference>
<dbReference type="InterPro" id="IPR020843">
    <property type="entry name" value="ER"/>
</dbReference>
<organism evidence="7 8">
    <name type="scientific">Sphingomonas bisphenolicum</name>
    <dbReference type="NCBI Taxonomy" id="296544"/>
    <lineage>
        <taxon>Bacteria</taxon>
        <taxon>Pseudomonadati</taxon>
        <taxon>Pseudomonadota</taxon>
        <taxon>Alphaproteobacteria</taxon>
        <taxon>Sphingomonadales</taxon>
        <taxon>Sphingomonadaceae</taxon>
        <taxon>Sphingomonas</taxon>
    </lineage>
</organism>
<evidence type="ECO:0000256" key="2">
    <source>
        <dbReference type="ARBA" id="ARBA00022833"/>
    </source>
</evidence>
<comment type="cofactor">
    <cofactor evidence="5">
        <name>Zn(2+)</name>
        <dbReference type="ChEBI" id="CHEBI:29105"/>
    </cofactor>
</comment>
<evidence type="ECO:0000256" key="1">
    <source>
        <dbReference type="ARBA" id="ARBA00022723"/>
    </source>
</evidence>
<evidence type="ECO:0000256" key="5">
    <source>
        <dbReference type="RuleBase" id="RU361277"/>
    </source>
</evidence>
<evidence type="ECO:0000313" key="7">
    <source>
        <dbReference type="EMBL" id="BBF71921.1"/>
    </source>
</evidence>
<reference evidence="7" key="1">
    <citation type="submission" date="2018-07" db="EMBL/GenBank/DDBJ databases">
        <title>Complete genome sequence of Sphingomonas bisphenolicum strain AO1, a bisphenol A degradative bacterium isolated from Japanese farm field.</title>
        <authorList>
            <person name="Murakami M."/>
            <person name="Koh M."/>
            <person name="Koba S."/>
            <person name="Matsumura Y."/>
        </authorList>
    </citation>
    <scope>NUCLEOTIDE SEQUENCE</scope>
    <source>
        <strain evidence="7">AO1</strain>
    </source>
</reference>
<keyword evidence="2 5" id="KW-0862">Zinc</keyword>
<feature type="domain" description="Enoyl reductase (ER)" evidence="6">
    <location>
        <begin position="5"/>
        <end position="350"/>
    </location>
</feature>
<dbReference type="Pfam" id="PF00107">
    <property type="entry name" value="ADH_zinc_N"/>
    <property type="match status" value="1"/>
</dbReference>
<dbReference type="PROSITE" id="PS00059">
    <property type="entry name" value="ADH_ZINC"/>
    <property type="match status" value="1"/>
</dbReference>
<dbReference type="Proteomes" id="UP001059971">
    <property type="component" value="Chromosome 2"/>
</dbReference>
<dbReference type="PANTHER" id="PTHR43880">
    <property type="entry name" value="ALCOHOL DEHYDROGENASE"/>
    <property type="match status" value="1"/>
</dbReference>
<keyword evidence="3" id="KW-0560">Oxidoreductase</keyword>
<dbReference type="PANTHER" id="PTHR43880:SF12">
    <property type="entry name" value="ALCOHOL DEHYDROGENASE CLASS-3"/>
    <property type="match status" value="1"/>
</dbReference>
<dbReference type="Gene3D" id="3.90.180.10">
    <property type="entry name" value="Medium-chain alcohol dehydrogenases, catalytic domain"/>
    <property type="match status" value="1"/>
</dbReference>
<evidence type="ECO:0000256" key="3">
    <source>
        <dbReference type="ARBA" id="ARBA00023002"/>
    </source>
</evidence>
<protein>
    <submittedName>
        <fullName evidence="7">S-(Hydroxymethyl)glutathione dehydrogenase</fullName>
    </submittedName>
</protein>
<dbReference type="EMBL" id="AP018818">
    <property type="protein sequence ID" value="BBF71921.1"/>
    <property type="molecule type" value="Genomic_DNA"/>
</dbReference>
<accession>A0ABN5WI26</accession>
<evidence type="ECO:0000256" key="4">
    <source>
        <dbReference type="ARBA" id="ARBA00023027"/>
    </source>
</evidence>
<evidence type="ECO:0000313" key="8">
    <source>
        <dbReference type="Proteomes" id="UP001059971"/>
    </source>
</evidence>
<dbReference type="SMART" id="SM00829">
    <property type="entry name" value="PKS_ER"/>
    <property type="match status" value="1"/>
</dbReference>
<dbReference type="SUPFAM" id="SSF51735">
    <property type="entry name" value="NAD(P)-binding Rossmann-fold domains"/>
    <property type="match status" value="1"/>
</dbReference>
<dbReference type="InterPro" id="IPR002328">
    <property type="entry name" value="ADH_Zn_CS"/>
</dbReference>
<dbReference type="InterPro" id="IPR036291">
    <property type="entry name" value="NAD(P)-bd_dom_sf"/>
</dbReference>
<dbReference type="InterPro" id="IPR013154">
    <property type="entry name" value="ADH-like_N"/>
</dbReference>
<dbReference type="SUPFAM" id="SSF50129">
    <property type="entry name" value="GroES-like"/>
    <property type="match status" value="1"/>
</dbReference>
<comment type="similarity">
    <text evidence="5">Belongs to the zinc-containing alcohol dehydrogenase family.</text>
</comment>
<dbReference type="InterPro" id="IPR011032">
    <property type="entry name" value="GroES-like_sf"/>
</dbReference>
<gene>
    <name evidence="7" type="primary">adhI</name>
    <name evidence="7" type="ORF">SBA_ch2_4540</name>
</gene>
<keyword evidence="1 5" id="KW-0479">Metal-binding</keyword>
<evidence type="ECO:0000259" key="6">
    <source>
        <dbReference type="SMART" id="SM00829"/>
    </source>
</evidence>
<proteinExistence type="inferred from homology"/>
<keyword evidence="8" id="KW-1185">Reference proteome</keyword>
<name>A0ABN5WI26_9SPHN</name>
<dbReference type="Pfam" id="PF08240">
    <property type="entry name" value="ADH_N"/>
    <property type="match status" value="1"/>
</dbReference>
<dbReference type="Gene3D" id="3.40.50.720">
    <property type="entry name" value="NAD(P)-binding Rossmann-like Domain"/>
    <property type="match status" value="1"/>
</dbReference>
<sequence>MVWDGAQLHITKALSLRPIRPGEVRVRVLRSGICHSDIGMMAIPQAVTPMVLGHEAAGEVMDVGPGVEGWSVGDRVAVGTQTPCGQCRECGRDEPHNCDTTWGYVPDWPFLWEGRPVASFANVSSFAGEILVKAGQLFAIHDLPPEQGALIGCAVSTGACAARVLGRVKAGDRVAVFGIGGIGVNAVQGARIAGAEVLAIDRNPSKEAVARQFGAAHFHVAQPGQDGMALAQALAVQHGPIDVAIECSGAIGAVEAALHCPKRGGRTVLIGLSAPGTQARLSLDAVLGGREIISTMNGGARPGRDYPTLIEEARTGRLNLRDQISHVWPLEQVEDAIAALKAGAVTRAVLDHMR</sequence>